<evidence type="ECO:0000313" key="1">
    <source>
        <dbReference type="EMBL" id="TBU02974.1"/>
    </source>
</evidence>
<dbReference type="VEuPathDB" id="MicrosporidiaDB:CWI39_0126p0040"/>
<protein>
    <submittedName>
        <fullName evidence="1">Uncharacterized protein</fullName>
    </submittedName>
</protein>
<gene>
    <name evidence="1" type="ORF">CWI36_1011p0020</name>
</gene>
<keyword evidence="2" id="KW-1185">Reference proteome</keyword>
<sequence>MNVAHNLSIVLKKTFETISFDRRKRLEIRRERQWCYYEIRDARGTNTIAKQARNQEDSVKYVKTKNITPIISQRGTTLGEPIININEESDLKEEKMVIVEVEENL</sequence>
<name>A0A4Q9L639_9MICR</name>
<dbReference type="AlphaFoldDB" id="A0A4Q9L639"/>
<accession>A0A4Q9L639</accession>
<evidence type="ECO:0000313" key="2">
    <source>
        <dbReference type="Proteomes" id="UP000291404"/>
    </source>
</evidence>
<dbReference type="EMBL" id="PITI01001011">
    <property type="protein sequence ID" value="TBU02974.1"/>
    <property type="molecule type" value="Genomic_DNA"/>
</dbReference>
<proteinExistence type="predicted"/>
<comment type="caution">
    <text evidence="1">The sequence shown here is derived from an EMBL/GenBank/DDBJ whole genome shotgun (WGS) entry which is preliminary data.</text>
</comment>
<organism evidence="1 2">
    <name type="scientific">Hamiltosporidium magnivora</name>
    <dbReference type="NCBI Taxonomy" id="148818"/>
    <lineage>
        <taxon>Eukaryota</taxon>
        <taxon>Fungi</taxon>
        <taxon>Fungi incertae sedis</taxon>
        <taxon>Microsporidia</taxon>
        <taxon>Dubosqiidae</taxon>
        <taxon>Hamiltosporidium</taxon>
    </lineage>
</organism>
<reference evidence="1 2" key="1">
    <citation type="submission" date="2017-12" db="EMBL/GenBank/DDBJ databases">
        <authorList>
            <person name="Pombert J.-F."/>
            <person name="Haag K.L."/>
            <person name="Ebert D."/>
        </authorList>
    </citation>
    <scope>NUCLEOTIDE SEQUENCE [LARGE SCALE GENOMIC DNA]</scope>
    <source>
        <strain evidence="1">BE-OM-2</strain>
    </source>
</reference>
<dbReference type="Proteomes" id="UP000291404">
    <property type="component" value="Unassembled WGS sequence"/>
</dbReference>
<dbReference type="VEuPathDB" id="MicrosporidiaDB:CWI36_1011p0020"/>